<organism evidence="2 3">
    <name type="scientific">Paenibacillus gansuensis</name>
    <dbReference type="NCBI Taxonomy" id="306542"/>
    <lineage>
        <taxon>Bacteria</taxon>
        <taxon>Bacillati</taxon>
        <taxon>Bacillota</taxon>
        <taxon>Bacilli</taxon>
        <taxon>Bacillales</taxon>
        <taxon>Paenibacillaceae</taxon>
        <taxon>Paenibacillus</taxon>
    </lineage>
</organism>
<keyword evidence="3" id="KW-1185">Reference proteome</keyword>
<proteinExistence type="predicted"/>
<evidence type="ECO:0000256" key="1">
    <source>
        <dbReference type="SAM" id="Phobius"/>
    </source>
</evidence>
<dbReference type="EMBL" id="JBHUME010000008">
    <property type="protein sequence ID" value="MFD2613497.1"/>
    <property type="molecule type" value="Genomic_DNA"/>
</dbReference>
<evidence type="ECO:0000313" key="3">
    <source>
        <dbReference type="Proteomes" id="UP001597541"/>
    </source>
</evidence>
<protein>
    <submittedName>
        <fullName evidence="2">Uncharacterized protein</fullName>
    </submittedName>
</protein>
<reference evidence="3" key="1">
    <citation type="journal article" date="2019" name="Int. J. Syst. Evol. Microbiol.">
        <title>The Global Catalogue of Microorganisms (GCM) 10K type strain sequencing project: providing services to taxonomists for standard genome sequencing and annotation.</title>
        <authorList>
            <consortium name="The Broad Institute Genomics Platform"/>
            <consortium name="The Broad Institute Genome Sequencing Center for Infectious Disease"/>
            <person name="Wu L."/>
            <person name="Ma J."/>
        </authorList>
    </citation>
    <scope>NUCLEOTIDE SEQUENCE [LARGE SCALE GENOMIC DNA]</scope>
    <source>
        <strain evidence="3">KCTC 3950</strain>
    </source>
</reference>
<dbReference type="Proteomes" id="UP001597541">
    <property type="component" value="Unassembled WGS sequence"/>
</dbReference>
<evidence type="ECO:0000313" key="2">
    <source>
        <dbReference type="EMBL" id="MFD2613497.1"/>
    </source>
</evidence>
<dbReference type="RefSeq" id="WP_377603487.1">
    <property type="nucleotide sequence ID" value="NZ_JBHUME010000008.1"/>
</dbReference>
<accession>A0ABW5PHK3</accession>
<name>A0ABW5PHK3_9BACL</name>
<sequence>MKGMKPVLYLGLALGLLIYAIPRLENGYGLTLPTLFSCIWICFALLIIAAQLHFLLGVDEEKRKELAKIKRIRRAERARVLRQYIS</sequence>
<gene>
    <name evidence="2" type="ORF">ACFSUF_13780</name>
</gene>
<feature type="transmembrane region" description="Helical" evidence="1">
    <location>
        <begin position="30"/>
        <end position="56"/>
    </location>
</feature>
<keyword evidence="1" id="KW-1133">Transmembrane helix</keyword>
<keyword evidence="1" id="KW-0812">Transmembrane</keyword>
<comment type="caution">
    <text evidence="2">The sequence shown here is derived from an EMBL/GenBank/DDBJ whole genome shotgun (WGS) entry which is preliminary data.</text>
</comment>
<keyword evidence="1" id="KW-0472">Membrane</keyword>